<keyword evidence="8" id="KW-1185">Reference proteome</keyword>
<evidence type="ECO:0000259" key="4">
    <source>
        <dbReference type="PROSITE" id="PS01124"/>
    </source>
</evidence>
<evidence type="ECO:0000256" key="3">
    <source>
        <dbReference type="ARBA" id="ARBA00023163"/>
    </source>
</evidence>
<keyword evidence="3" id="KW-0804">Transcription</keyword>
<proteinExistence type="predicted"/>
<reference evidence="7 8" key="1">
    <citation type="submission" date="2017-10" db="EMBL/GenBank/DDBJ databases">
        <authorList>
            <person name="Regsiter A."/>
            <person name="William W."/>
        </authorList>
    </citation>
    <scope>NUCLEOTIDE SEQUENCE [LARGE SCALE GENOMIC DNA]</scope>
    <source>
        <strain evidence="6 8">CFBP6984</strain>
        <strain evidence="5 7">CFBP7430</strain>
    </source>
</reference>
<evidence type="ECO:0000313" key="5">
    <source>
        <dbReference type="EMBL" id="SON76542.1"/>
    </source>
</evidence>
<dbReference type="EMBL" id="OCYT01000046">
    <property type="protein sequence ID" value="SON77754.1"/>
    <property type="molecule type" value="Genomic_DNA"/>
</dbReference>
<protein>
    <submittedName>
        <fullName evidence="5">Xanthomonas secretion apparatus. transcription regulator protein</fullName>
    </submittedName>
</protein>
<evidence type="ECO:0000313" key="7">
    <source>
        <dbReference type="Proteomes" id="UP000234166"/>
    </source>
</evidence>
<dbReference type="SMART" id="SM00342">
    <property type="entry name" value="HTH_ARAC"/>
    <property type="match status" value="1"/>
</dbReference>
<dbReference type="PANTHER" id="PTHR46796">
    <property type="entry name" value="HTH-TYPE TRANSCRIPTIONAL ACTIVATOR RHAS-RELATED"/>
    <property type="match status" value="1"/>
</dbReference>
<dbReference type="InterPro" id="IPR050204">
    <property type="entry name" value="AraC_XylS_family_regulators"/>
</dbReference>
<dbReference type="Pfam" id="PF12833">
    <property type="entry name" value="HTH_18"/>
    <property type="match status" value="1"/>
</dbReference>
<name>A0AB38DV58_XANCH</name>
<feature type="domain" description="HTH araC/xylS-type" evidence="4">
    <location>
        <begin position="108"/>
        <end position="204"/>
    </location>
</feature>
<dbReference type="AlphaFoldDB" id="A0AB38DV58"/>
<dbReference type="EMBL" id="OCYS01000002">
    <property type="protein sequence ID" value="SON76542.1"/>
    <property type="molecule type" value="Genomic_DNA"/>
</dbReference>
<keyword evidence="1" id="KW-0805">Transcription regulation</keyword>
<dbReference type="PANTHER" id="PTHR46796:SF13">
    <property type="entry name" value="HTH-TYPE TRANSCRIPTIONAL ACTIVATOR RHAS"/>
    <property type="match status" value="1"/>
</dbReference>
<accession>A0AB38DV58</accession>
<evidence type="ECO:0000256" key="1">
    <source>
        <dbReference type="ARBA" id="ARBA00023015"/>
    </source>
</evidence>
<dbReference type="InterPro" id="IPR018060">
    <property type="entry name" value="HTH_AraC"/>
</dbReference>
<comment type="caution">
    <text evidence="5">The sequence shown here is derived from an EMBL/GenBank/DDBJ whole genome shotgun (WGS) entry which is preliminary data.</text>
</comment>
<evidence type="ECO:0000313" key="6">
    <source>
        <dbReference type="EMBL" id="SON77754.1"/>
    </source>
</evidence>
<evidence type="ECO:0000256" key="2">
    <source>
        <dbReference type="ARBA" id="ARBA00023125"/>
    </source>
</evidence>
<dbReference type="RefSeq" id="WP_080949125.1">
    <property type="nucleotide sequence ID" value="NZ_CP012057.1"/>
</dbReference>
<dbReference type="Proteomes" id="UP000234181">
    <property type="component" value="Unassembled WGS sequence"/>
</dbReference>
<dbReference type="Proteomes" id="UP000234166">
    <property type="component" value="Unassembled WGS sequence"/>
</dbReference>
<evidence type="ECO:0000313" key="8">
    <source>
        <dbReference type="Proteomes" id="UP000234181"/>
    </source>
</evidence>
<gene>
    <name evidence="5" type="primary">xsaN</name>
    <name evidence="6" type="ORF">XAP6984_140013</name>
    <name evidence="5" type="ORF">XAP7430_100032</name>
</gene>
<keyword evidence="2" id="KW-0238">DNA-binding</keyword>
<dbReference type="GO" id="GO:0003700">
    <property type="term" value="F:DNA-binding transcription factor activity"/>
    <property type="evidence" value="ECO:0007669"/>
    <property type="project" value="InterPro"/>
</dbReference>
<organism evidence="5 7">
    <name type="scientific">Xanthomonas campestris pv. phaseoli</name>
    <dbReference type="NCBI Taxonomy" id="317013"/>
    <lineage>
        <taxon>Bacteria</taxon>
        <taxon>Pseudomonadati</taxon>
        <taxon>Pseudomonadota</taxon>
        <taxon>Gammaproteobacteria</taxon>
        <taxon>Lysobacterales</taxon>
        <taxon>Lysobacteraceae</taxon>
        <taxon>Xanthomonas</taxon>
    </lineage>
</organism>
<dbReference type="GO" id="GO:0043565">
    <property type="term" value="F:sequence-specific DNA binding"/>
    <property type="evidence" value="ECO:0007669"/>
    <property type="project" value="InterPro"/>
</dbReference>
<sequence length="204" mass="22994">MVLNSEIRRYVIVNKHRLAVMRVDADGEEWGEPVVRIASLLAFMEASEGPNASESIPVGRRQAGGTLRLFARDLHYAASFERWFCDRIIDGDRSIEPLREFLRAQEAYQLVRFLLCSFDGRSSVAGLASRYGVSTAHFRRICRSIFGGGLKRRLRQWRAQSALHDVLTGAGSLTELAYQHGFASSSHFSQEMKFHFGARPGCLQ</sequence>
<dbReference type="Gene3D" id="1.10.10.60">
    <property type="entry name" value="Homeodomain-like"/>
    <property type="match status" value="1"/>
</dbReference>
<dbReference type="PROSITE" id="PS01124">
    <property type="entry name" value="HTH_ARAC_FAMILY_2"/>
    <property type="match status" value="1"/>
</dbReference>